<keyword evidence="3" id="KW-1185">Reference proteome</keyword>
<organism evidence="2 3">
    <name type="scientific">Cyanobacterium aponinum (strain PCC 10605)</name>
    <dbReference type="NCBI Taxonomy" id="755178"/>
    <lineage>
        <taxon>Bacteria</taxon>
        <taxon>Bacillati</taxon>
        <taxon>Cyanobacteriota</taxon>
        <taxon>Cyanophyceae</taxon>
        <taxon>Oscillatoriophycideae</taxon>
        <taxon>Chroococcales</taxon>
        <taxon>Geminocystaceae</taxon>
        <taxon>Cyanobacterium</taxon>
    </lineage>
</organism>
<evidence type="ECO:0000313" key="3">
    <source>
        <dbReference type="Proteomes" id="UP000010480"/>
    </source>
</evidence>
<dbReference type="Proteomes" id="UP000010480">
    <property type="component" value="Chromosome"/>
</dbReference>
<gene>
    <name evidence="2" type="ordered locus">Cyan10605_0382</name>
</gene>
<evidence type="ECO:0000256" key="1">
    <source>
        <dbReference type="SAM" id="Phobius"/>
    </source>
</evidence>
<dbReference type="eggNOG" id="ENOG5033BV3">
    <property type="taxonomic scope" value="Bacteria"/>
</dbReference>
<keyword evidence="1" id="KW-0472">Membrane</keyword>
<sequence length="65" mass="7257" precursor="true">MLFSGIMTALIGLMLGLAVSEISQRVHRRNIVIIGGGVLGFVLGFTYQGIKQEKDERQKEYEDTK</sequence>
<dbReference type="EMBL" id="CP003947">
    <property type="protein sequence ID" value="AFZ52527.1"/>
    <property type="molecule type" value="Genomic_DNA"/>
</dbReference>
<dbReference type="AlphaFoldDB" id="K9Z1B9"/>
<proteinExistence type="predicted"/>
<accession>K9Z1B9</accession>
<protein>
    <submittedName>
        <fullName evidence="2">Uncharacterized protein</fullName>
    </submittedName>
</protein>
<keyword evidence="1" id="KW-1133">Transmembrane helix</keyword>
<name>K9Z1B9_CYAAP</name>
<evidence type="ECO:0000313" key="2">
    <source>
        <dbReference type="EMBL" id="AFZ52527.1"/>
    </source>
</evidence>
<reference evidence="3" key="1">
    <citation type="journal article" date="2013" name="Proc. Natl. Acad. Sci. U.S.A.">
        <title>Improving the coverage of the cyanobacterial phylum using diversity-driven genome sequencing.</title>
        <authorList>
            <person name="Shih P.M."/>
            <person name="Wu D."/>
            <person name="Latifi A."/>
            <person name="Axen S.D."/>
            <person name="Fewer D.P."/>
            <person name="Talla E."/>
            <person name="Calteau A."/>
            <person name="Cai F."/>
            <person name="Tandeau de Marsac N."/>
            <person name="Rippka R."/>
            <person name="Herdman M."/>
            <person name="Sivonen K."/>
            <person name="Coursin T."/>
            <person name="Laurent T."/>
            <person name="Goodwin L."/>
            <person name="Nolan M."/>
            <person name="Davenport K.W."/>
            <person name="Han C.S."/>
            <person name="Rubin E.M."/>
            <person name="Eisen J.A."/>
            <person name="Woyke T."/>
            <person name="Gugger M."/>
            <person name="Kerfeld C.A."/>
        </authorList>
    </citation>
    <scope>NUCLEOTIDE SEQUENCE [LARGE SCALE GENOMIC DNA]</scope>
    <source>
        <strain evidence="3">PCC 10605</strain>
    </source>
</reference>
<keyword evidence="1" id="KW-0812">Transmembrane</keyword>
<dbReference type="HOGENOM" id="CLU_181367_0_0_3"/>
<feature type="transmembrane region" description="Helical" evidence="1">
    <location>
        <begin position="30"/>
        <end position="50"/>
    </location>
</feature>
<dbReference type="KEGG" id="can:Cyan10605_0382"/>